<protein>
    <recommendedName>
        <fullName evidence="7">FAD-binding domain-containing protein</fullName>
    </recommendedName>
</protein>
<comment type="caution">
    <text evidence="5">The sequence shown here is derived from an EMBL/GenBank/DDBJ whole genome shotgun (WGS) entry which is preliminary data.</text>
</comment>
<evidence type="ECO:0008006" key="7">
    <source>
        <dbReference type="Google" id="ProtNLM"/>
    </source>
</evidence>
<evidence type="ECO:0000256" key="1">
    <source>
        <dbReference type="ARBA" id="ARBA00022630"/>
    </source>
</evidence>
<keyword evidence="1" id="KW-0285">Flavoprotein</keyword>
<reference evidence="5" key="1">
    <citation type="submission" date="2021-02" db="EMBL/GenBank/DDBJ databases">
        <authorList>
            <person name="Nowell W R."/>
        </authorList>
    </citation>
    <scope>NUCLEOTIDE SEQUENCE</scope>
</reference>
<dbReference type="Proteomes" id="UP000663852">
    <property type="component" value="Unassembled WGS sequence"/>
</dbReference>
<dbReference type="EMBL" id="CAJNOJ010000263">
    <property type="protein sequence ID" value="CAF1350140.1"/>
    <property type="molecule type" value="Genomic_DNA"/>
</dbReference>
<dbReference type="GO" id="GO:0044550">
    <property type="term" value="P:secondary metabolite biosynthetic process"/>
    <property type="evidence" value="ECO:0007669"/>
    <property type="project" value="TreeGrafter"/>
</dbReference>
<evidence type="ECO:0000313" key="4">
    <source>
        <dbReference type="EMBL" id="CAF1350140.1"/>
    </source>
</evidence>
<dbReference type="Proteomes" id="UP000663828">
    <property type="component" value="Unassembled WGS sequence"/>
</dbReference>
<evidence type="ECO:0000256" key="3">
    <source>
        <dbReference type="ARBA" id="ARBA00023002"/>
    </source>
</evidence>
<dbReference type="InterPro" id="IPR036188">
    <property type="entry name" value="FAD/NAD-bd_sf"/>
</dbReference>
<dbReference type="OrthoDB" id="10029326at2759"/>
<dbReference type="Gene3D" id="3.50.50.60">
    <property type="entry name" value="FAD/NAD(P)-binding domain"/>
    <property type="match status" value="1"/>
</dbReference>
<evidence type="ECO:0000313" key="5">
    <source>
        <dbReference type="EMBL" id="CAF1503260.1"/>
    </source>
</evidence>
<evidence type="ECO:0000313" key="6">
    <source>
        <dbReference type="Proteomes" id="UP000663828"/>
    </source>
</evidence>
<dbReference type="InterPro" id="IPR051104">
    <property type="entry name" value="FAD_monoxygenase"/>
</dbReference>
<dbReference type="SUPFAM" id="SSF51905">
    <property type="entry name" value="FAD/NAD(P)-binding domain"/>
    <property type="match status" value="1"/>
</dbReference>
<dbReference type="PANTHER" id="PTHR46720:SF3">
    <property type="entry name" value="FAD-BINDING DOMAIN-CONTAINING PROTEIN-RELATED"/>
    <property type="match status" value="1"/>
</dbReference>
<sequence length="155" mass="17924">MDFVQAFDRFYLDLINLLTPVLLKTSDVTNRVDESGRYAMLNVYGDIGKHFIIYPFNAEQVCFAYTFRKPIAEGEFWRTLTNDQALGFIRECGFTQWASPINTFISNTSRWMKVGLYDRSELSTWYEHRVVLVVDAAHSTAPHHIQGTNQVMEDA</sequence>
<keyword evidence="2" id="KW-0274">FAD</keyword>
<keyword evidence="3" id="KW-0560">Oxidoreductase</keyword>
<dbReference type="AlphaFoldDB" id="A0A815TAQ7"/>
<organism evidence="5 6">
    <name type="scientific">Adineta ricciae</name>
    <name type="common">Rotifer</name>
    <dbReference type="NCBI Taxonomy" id="249248"/>
    <lineage>
        <taxon>Eukaryota</taxon>
        <taxon>Metazoa</taxon>
        <taxon>Spiralia</taxon>
        <taxon>Gnathifera</taxon>
        <taxon>Rotifera</taxon>
        <taxon>Eurotatoria</taxon>
        <taxon>Bdelloidea</taxon>
        <taxon>Adinetida</taxon>
        <taxon>Adinetidae</taxon>
        <taxon>Adineta</taxon>
    </lineage>
</organism>
<evidence type="ECO:0000256" key="2">
    <source>
        <dbReference type="ARBA" id="ARBA00022827"/>
    </source>
</evidence>
<proteinExistence type="predicted"/>
<dbReference type="PANTHER" id="PTHR46720">
    <property type="entry name" value="HYDROXYLASE, PUTATIVE (AFU_ORTHOLOGUE AFUA_3G01460)-RELATED"/>
    <property type="match status" value="1"/>
</dbReference>
<dbReference type="EMBL" id="CAJNOR010004450">
    <property type="protein sequence ID" value="CAF1503260.1"/>
    <property type="molecule type" value="Genomic_DNA"/>
</dbReference>
<name>A0A815TAQ7_ADIRI</name>
<keyword evidence="6" id="KW-1185">Reference proteome</keyword>
<accession>A0A815TAQ7</accession>
<dbReference type="GO" id="GO:0016491">
    <property type="term" value="F:oxidoreductase activity"/>
    <property type="evidence" value="ECO:0007669"/>
    <property type="project" value="UniProtKB-KW"/>
</dbReference>
<gene>
    <name evidence="4" type="ORF">EDS130_LOCUS33231</name>
    <name evidence="5" type="ORF">XAT740_LOCUS39784</name>
</gene>